<sequence>MARLTRWRSSVVSGWVFFYSSRRTRPSGRGSTGIKKGMISRVLSATVQESRGDVNPSSLLESTKPHRNQEKVRGLARRRCSLATRSGRRDEEKGDYTHSCSTGTKEAEGLLGEGDNAELGSPELAERGARWRDGRPGRQPGDALAEAARAKAEHERAAWREQRLRGVGRQLVVAGEKEVGRG</sequence>
<gene>
    <name evidence="2" type="ORF">J5N97_022497</name>
</gene>
<feature type="compositionally biased region" description="Basic and acidic residues" evidence="1">
    <location>
        <begin position="124"/>
        <end position="136"/>
    </location>
</feature>
<accession>A0A9D5CBB4</accession>
<evidence type="ECO:0000313" key="3">
    <source>
        <dbReference type="Proteomes" id="UP001085076"/>
    </source>
</evidence>
<feature type="compositionally biased region" description="Basic and acidic residues" evidence="1">
    <location>
        <begin position="63"/>
        <end position="73"/>
    </location>
</feature>
<evidence type="ECO:0000313" key="2">
    <source>
        <dbReference type="EMBL" id="KAJ0969620.1"/>
    </source>
</evidence>
<reference evidence="2" key="2">
    <citation type="journal article" date="2022" name="Hortic Res">
        <title>The genome of Dioscorea zingiberensis sheds light on the biosynthesis, origin and evolution of the medicinally important diosgenin saponins.</title>
        <authorList>
            <person name="Li Y."/>
            <person name="Tan C."/>
            <person name="Li Z."/>
            <person name="Guo J."/>
            <person name="Li S."/>
            <person name="Chen X."/>
            <person name="Wang C."/>
            <person name="Dai X."/>
            <person name="Yang H."/>
            <person name="Song W."/>
            <person name="Hou L."/>
            <person name="Xu J."/>
            <person name="Tong Z."/>
            <person name="Xu A."/>
            <person name="Yuan X."/>
            <person name="Wang W."/>
            <person name="Yang Q."/>
            <person name="Chen L."/>
            <person name="Sun Z."/>
            <person name="Wang K."/>
            <person name="Pan B."/>
            <person name="Chen J."/>
            <person name="Bao Y."/>
            <person name="Liu F."/>
            <person name="Qi X."/>
            <person name="Gang D.R."/>
            <person name="Wen J."/>
            <person name="Li J."/>
        </authorList>
    </citation>
    <scope>NUCLEOTIDE SEQUENCE</scope>
    <source>
        <strain evidence="2">Dzin_1.0</strain>
    </source>
</reference>
<dbReference type="EMBL" id="JAGGNH010000006">
    <property type="protein sequence ID" value="KAJ0969620.1"/>
    <property type="molecule type" value="Genomic_DNA"/>
</dbReference>
<dbReference type="Proteomes" id="UP001085076">
    <property type="component" value="Miscellaneous, Linkage group lg06"/>
</dbReference>
<reference evidence="2" key="1">
    <citation type="submission" date="2021-03" db="EMBL/GenBank/DDBJ databases">
        <authorList>
            <person name="Li Z."/>
            <person name="Yang C."/>
        </authorList>
    </citation>
    <scope>NUCLEOTIDE SEQUENCE</scope>
    <source>
        <strain evidence="2">Dzin_1.0</strain>
        <tissue evidence="2">Leaf</tissue>
    </source>
</reference>
<proteinExistence type="predicted"/>
<feature type="compositionally biased region" description="Polar residues" evidence="1">
    <location>
        <begin position="48"/>
        <end position="61"/>
    </location>
</feature>
<evidence type="ECO:0000256" key="1">
    <source>
        <dbReference type="SAM" id="MobiDB-lite"/>
    </source>
</evidence>
<protein>
    <submittedName>
        <fullName evidence="2">Uncharacterized protein</fullName>
    </submittedName>
</protein>
<feature type="region of interest" description="Disordered" evidence="1">
    <location>
        <begin position="48"/>
        <end position="150"/>
    </location>
</feature>
<comment type="caution">
    <text evidence="2">The sequence shown here is derived from an EMBL/GenBank/DDBJ whole genome shotgun (WGS) entry which is preliminary data.</text>
</comment>
<organism evidence="2 3">
    <name type="scientific">Dioscorea zingiberensis</name>
    <dbReference type="NCBI Taxonomy" id="325984"/>
    <lineage>
        <taxon>Eukaryota</taxon>
        <taxon>Viridiplantae</taxon>
        <taxon>Streptophyta</taxon>
        <taxon>Embryophyta</taxon>
        <taxon>Tracheophyta</taxon>
        <taxon>Spermatophyta</taxon>
        <taxon>Magnoliopsida</taxon>
        <taxon>Liliopsida</taxon>
        <taxon>Dioscoreales</taxon>
        <taxon>Dioscoreaceae</taxon>
        <taxon>Dioscorea</taxon>
    </lineage>
</organism>
<feature type="compositionally biased region" description="Basic and acidic residues" evidence="1">
    <location>
        <begin position="87"/>
        <end position="96"/>
    </location>
</feature>
<name>A0A9D5CBB4_9LILI</name>
<dbReference type="AlphaFoldDB" id="A0A9D5CBB4"/>
<keyword evidence="3" id="KW-1185">Reference proteome</keyword>